<feature type="domain" description="TLC" evidence="7">
    <location>
        <begin position="153"/>
        <end position="328"/>
    </location>
</feature>
<dbReference type="PANTHER" id="PTHR13439:SF0">
    <property type="entry name" value="TOPOISOMERASE I DAMAGE AFFECTED PROTEIN 4"/>
    <property type="match status" value="1"/>
</dbReference>
<evidence type="ECO:0000256" key="4">
    <source>
        <dbReference type="ARBA" id="ARBA00023136"/>
    </source>
</evidence>
<dbReference type="Pfam" id="PF03798">
    <property type="entry name" value="TRAM_LAG1_CLN8"/>
    <property type="match status" value="1"/>
</dbReference>
<feature type="transmembrane region" description="Helical" evidence="6">
    <location>
        <begin position="103"/>
        <end position="121"/>
    </location>
</feature>
<feature type="transmembrane region" description="Helical" evidence="6">
    <location>
        <begin position="205"/>
        <end position="224"/>
    </location>
</feature>
<dbReference type="PANTHER" id="PTHR13439">
    <property type="entry name" value="CT120 PROTEIN"/>
    <property type="match status" value="1"/>
</dbReference>
<name>A0AAV7GP83_DENCH</name>
<comment type="caution">
    <text evidence="8">The sequence shown here is derived from an EMBL/GenBank/DDBJ whole genome shotgun (WGS) entry which is preliminary data.</text>
</comment>
<keyword evidence="9" id="KW-1185">Reference proteome</keyword>
<dbReference type="InterPro" id="IPR050846">
    <property type="entry name" value="TLCD"/>
</dbReference>
<accession>A0AAV7GP83</accession>
<feature type="transmembrane region" description="Helical" evidence="6">
    <location>
        <begin position="294"/>
        <end position="314"/>
    </location>
</feature>
<protein>
    <recommendedName>
        <fullName evidence="7">TLC domain-containing protein</fullName>
    </recommendedName>
</protein>
<evidence type="ECO:0000313" key="9">
    <source>
        <dbReference type="Proteomes" id="UP000775213"/>
    </source>
</evidence>
<dbReference type="GO" id="GO:0005783">
    <property type="term" value="C:endoplasmic reticulum"/>
    <property type="evidence" value="ECO:0007669"/>
    <property type="project" value="TreeGrafter"/>
</dbReference>
<reference evidence="8 9" key="1">
    <citation type="journal article" date="2021" name="Hortic Res">
        <title>Chromosome-scale assembly of the Dendrobium chrysotoxum genome enhances the understanding of orchid evolution.</title>
        <authorList>
            <person name="Zhang Y."/>
            <person name="Zhang G.Q."/>
            <person name="Zhang D."/>
            <person name="Liu X.D."/>
            <person name="Xu X.Y."/>
            <person name="Sun W.H."/>
            <person name="Yu X."/>
            <person name="Zhu X."/>
            <person name="Wang Z.W."/>
            <person name="Zhao X."/>
            <person name="Zhong W.Y."/>
            <person name="Chen H."/>
            <person name="Yin W.L."/>
            <person name="Huang T."/>
            <person name="Niu S.C."/>
            <person name="Liu Z.J."/>
        </authorList>
    </citation>
    <scope>NUCLEOTIDE SEQUENCE [LARGE SCALE GENOMIC DNA]</scope>
    <source>
        <strain evidence="8">Lindl</strain>
    </source>
</reference>
<dbReference type="AlphaFoldDB" id="A0AAV7GP83"/>
<sequence>MMKFMVLILVTPPGKKKDRDKVVKKEIMMISTIWGHYKMLALATNANRDVNVKNVALYTNVIVKMGLFAIMLVSCLLASIVAVVMVAVVVVCQSRSFLNRDGWKFWFHGADSMAGFVYFWHLHVQNRKYPSVYEITGLISREFFKGYHSLSKPTKIEWNNRGFSTFHAILVAAISFYLLVLSDLFKERTAVGSIIDRKSLLSDSLCGISIGYFFTDLGMILWYFPALGGMEYVLHHVLSMYAILLSLISGQAQYYILMVLFSEITTPFVNLRWYLDAYGQKSSMLYICNGVALFLGWLAARILLFIFFFAHMYLHFDQVFSNSFGFCS</sequence>
<feature type="transmembrane region" description="Helical" evidence="6">
    <location>
        <begin position="67"/>
        <end position="91"/>
    </location>
</feature>
<dbReference type="GO" id="GO:0016020">
    <property type="term" value="C:membrane"/>
    <property type="evidence" value="ECO:0007669"/>
    <property type="project" value="UniProtKB-SubCell"/>
</dbReference>
<keyword evidence="3 6" id="KW-1133">Transmembrane helix</keyword>
<keyword evidence="2 5" id="KW-0812">Transmembrane</keyword>
<evidence type="ECO:0000313" key="8">
    <source>
        <dbReference type="EMBL" id="KAH0457294.1"/>
    </source>
</evidence>
<dbReference type="GO" id="GO:0055088">
    <property type="term" value="P:lipid homeostasis"/>
    <property type="evidence" value="ECO:0007669"/>
    <property type="project" value="TreeGrafter"/>
</dbReference>
<comment type="subcellular location">
    <subcellularLocation>
        <location evidence="1">Membrane</location>
        <topology evidence="1">Multi-pass membrane protein</topology>
    </subcellularLocation>
</comment>
<dbReference type="PROSITE" id="PS50922">
    <property type="entry name" value="TLC"/>
    <property type="match status" value="1"/>
</dbReference>
<gene>
    <name evidence="8" type="ORF">IEQ34_012609</name>
</gene>
<evidence type="ECO:0000256" key="5">
    <source>
        <dbReference type="PROSITE-ProRule" id="PRU00205"/>
    </source>
</evidence>
<organism evidence="8 9">
    <name type="scientific">Dendrobium chrysotoxum</name>
    <name type="common">Orchid</name>
    <dbReference type="NCBI Taxonomy" id="161865"/>
    <lineage>
        <taxon>Eukaryota</taxon>
        <taxon>Viridiplantae</taxon>
        <taxon>Streptophyta</taxon>
        <taxon>Embryophyta</taxon>
        <taxon>Tracheophyta</taxon>
        <taxon>Spermatophyta</taxon>
        <taxon>Magnoliopsida</taxon>
        <taxon>Liliopsida</taxon>
        <taxon>Asparagales</taxon>
        <taxon>Orchidaceae</taxon>
        <taxon>Epidendroideae</taxon>
        <taxon>Malaxideae</taxon>
        <taxon>Dendrobiinae</taxon>
        <taxon>Dendrobium</taxon>
    </lineage>
</organism>
<feature type="transmembrane region" description="Helical" evidence="6">
    <location>
        <begin position="166"/>
        <end position="185"/>
    </location>
</feature>
<keyword evidence="4 5" id="KW-0472">Membrane</keyword>
<dbReference type="EMBL" id="JAGFBR010000012">
    <property type="protein sequence ID" value="KAH0457294.1"/>
    <property type="molecule type" value="Genomic_DNA"/>
</dbReference>
<evidence type="ECO:0000256" key="3">
    <source>
        <dbReference type="ARBA" id="ARBA00022989"/>
    </source>
</evidence>
<evidence type="ECO:0000256" key="1">
    <source>
        <dbReference type="ARBA" id="ARBA00004141"/>
    </source>
</evidence>
<dbReference type="Proteomes" id="UP000775213">
    <property type="component" value="Unassembled WGS sequence"/>
</dbReference>
<dbReference type="SMART" id="SM00724">
    <property type="entry name" value="TLC"/>
    <property type="match status" value="1"/>
</dbReference>
<evidence type="ECO:0000256" key="2">
    <source>
        <dbReference type="ARBA" id="ARBA00022692"/>
    </source>
</evidence>
<evidence type="ECO:0000259" key="7">
    <source>
        <dbReference type="PROSITE" id="PS50922"/>
    </source>
</evidence>
<proteinExistence type="predicted"/>
<evidence type="ECO:0000256" key="6">
    <source>
        <dbReference type="SAM" id="Phobius"/>
    </source>
</evidence>
<dbReference type="InterPro" id="IPR006634">
    <property type="entry name" value="TLC-dom"/>
</dbReference>